<keyword evidence="1" id="KW-1133">Transmembrane helix</keyword>
<proteinExistence type="predicted"/>
<protein>
    <submittedName>
        <fullName evidence="2">Uncharacterized protein</fullName>
    </submittedName>
</protein>
<name>A0A552EBS6_MICAE</name>
<evidence type="ECO:0000313" key="3">
    <source>
        <dbReference type="Proteomes" id="UP000317708"/>
    </source>
</evidence>
<evidence type="ECO:0000313" key="2">
    <source>
        <dbReference type="EMBL" id="TRU31937.1"/>
    </source>
</evidence>
<gene>
    <name evidence="2" type="ORF">EWV92_19720</name>
</gene>
<sequence>MVNFFNVFGGKISQKSGREPMNDFWEVRMPIAFREYLSAISPSNLFLLAYIAVNLSLIPFFFSLVGESGGNLDKLKVSAIPIETIPA</sequence>
<keyword evidence="1" id="KW-0812">Transmembrane</keyword>
<keyword evidence="1" id="KW-0472">Membrane</keyword>
<reference evidence="2 3" key="1">
    <citation type="submission" date="2019-01" db="EMBL/GenBank/DDBJ databases">
        <title>Coherence of Microcystis species and biogeography revealed through population genomics.</title>
        <authorList>
            <person name="Perez-Carrascal O.M."/>
            <person name="Terrat Y."/>
            <person name="Giani A."/>
            <person name="Fortin N."/>
            <person name="Tromas N."/>
            <person name="Shapiro B.J."/>
        </authorList>
    </citation>
    <scope>NUCLEOTIDE SEQUENCE [LARGE SCALE GENOMIC DNA]</scope>
    <source>
        <strain evidence="2">Ma_MB_S_20031200_S102</strain>
    </source>
</reference>
<evidence type="ECO:0000256" key="1">
    <source>
        <dbReference type="SAM" id="Phobius"/>
    </source>
</evidence>
<accession>A0A552EBS6</accession>
<feature type="transmembrane region" description="Helical" evidence="1">
    <location>
        <begin position="45"/>
        <end position="66"/>
    </location>
</feature>
<comment type="caution">
    <text evidence="2">The sequence shown here is derived from an EMBL/GenBank/DDBJ whole genome shotgun (WGS) entry which is preliminary data.</text>
</comment>
<organism evidence="2 3">
    <name type="scientific">Microcystis aeruginosa Ma_MB_S_20031200_S102</name>
    <dbReference type="NCBI Taxonomy" id="2486254"/>
    <lineage>
        <taxon>Bacteria</taxon>
        <taxon>Bacillati</taxon>
        <taxon>Cyanobacteriota</taxon>
        <taxon>Cyanophyceae</taxon>
        <taxon>Oscillatoriophycideae</taxon>
        <taxon>Chroococcales</taxon>
        <taxon>Microcystaceae</taxon>
        <taxon>Microcystis</taxon>
    </lineage>
</organism>
<dbReference type="AlphaFoldDB" id="A0A552EBS6"/>
<dbReference type="EMBL" id="SFBI01000178">
    <property type="protein sequence ID" value="TRU31937.1"/>
    <property type="molecule type" value="Genomic_DNA"/>
</dbReference>
<dbReference type="Proteomes" id="UP000317708">
    <property type="component" value="Unassembled WGS sequence"/>
</dbReference>